<evidence type="ECO:0000313" key="2">
    <source>
        <dbReference type="EMBL" id="EGA68074.1"/>
    </source>
</evidence>
<feature type="domain" description="Peptidase M15C" evidence="1">
    <location>
        <begin position="117"/>
        <end position="207"/>
    </location>
</feature>
<evidence type="ECO:0000259" key="1">
    <source>
        <dbReference type="Pfam" id="PF13539"/>
    </source>
</evidence>
<organism evidence="2 3">
    <name type="scientific">Vibrio sinaloensis DSM 21326</name>
    <dbReference type="NCBI Taxonomy" id="945550"/>
    <lineage>
        <taxon>Bacteria</taxon>
        <taxon>Pseudomonadati</taxon>
        <taxon>Pseudomonadota</taxon>
        <taxon>Gammaproteobacteria</taxon>
        <taxon>Vibrionales</taxon>
        <taxon>Vibrionaceae</taxon>
        <taxon>Vibrio</taxon>
        <taxon>Vibrio oreintalis group</taxon>
    </lineage>
</organism>
<dbReference type="Proteomes" id="UP000006228">
    <property type="component" value="Unassembled WGS sequence"/>
</dbReference>
<dbReference type="Pfam" id="PF13539">
    <property type="entry name" value="Peptidase_M15_4"/>
    <property type="match status" value="1"/>
</dbReference>
<dbReference type="eggNOG" id="COG2843">
    <property type="taxonomic scope" value="Bacteria"/>
</dbReference>
<accession>E8MCP8</accession>
<proteinExistence type="predicted"/>
<sequence length="262" mass="29132">MTTLLLTPASMAAVAPISQWQCDMMSKTGVLPQGAPVGCERLAKVDFDFVSFQGEVKQGSVIVLDVVAPAVEQIFSQLRERNFPLHSARLMREFKADDAASMSANNSSAFNARAITGGSSWSKHAYGVAIDINPVQNPFLAIDENGVIRVQPPQSAKQYVNRRSFRARNPIERQGMAEDVVDLFAYHGFLIWGGDWNSPIDTQHFEVGSRAFINQLLNLPKSEASQRFQQYTESYRTCFQSQQAQGGQKARALCAYQTVKRY</sequence>
<gene>
    <name evidence="2" type="ORF">VISI1226_15076</name>
</gene>
<protein>
    <recommendedName>
        <fullName evidence="1">Peptidase M15C domain-containing protein</fullName>
    </recommendedName>
</protein>
<comment type="caution">
    <text evidence="2">The sequence shown here is derived from an EMBL/GenBank/DDBJ whole genome shotgun (WGS) entry which is preliminary data.</text>
</comment>
<reference evidence="2 3" key="1">
    <citation type="journal article" date="2012" name="Int. J. Syst. Evol. Microbiol.">
        <title>Vibrio caribbeanicus sp. nov., isolated from the marine sponge Scleritoderma cyanea.</title>
        <authorList>
            <person name="Hoffmann M."/>
            <person name="Monday S.R."/>
            <person name="Allard M.W."/>
            <person name="Strain E.A."/>
            <person name="Whittaker P."/>
            <person name="Naum M."/>
            <person name="McCarthy P.J."/>
            <person name="Lopez J.V."/>
            <person name="Fischer M."/>
            <person name="Brown E.W."/>
        </authorList>
    </citation>
    <scope>NUCLEOTIDE SEQUENCE [LARGE SCALE GENOMIC DNA]</scope>
    <source>
        <strain evidence="3">DSMZ 21326</strain>
    </source>
</reference>
<name>E8MCP8_PHOS4</name>
<dbReference type="GO" id="GO:0008233">
    <property type="term" value="F:peptidase activity"/>
    <property type="evidence" value="ECO:0007669"/>
    <property type="project" value="InterPro"/>
</dbReference>
<dbReference type="Gene3D" id="3.30.1380.10">
    <property type="match status" value="1"/>
</dbReference>
<dbReference type="InterPro" id="IPR009045">
    <property type="entry name" value="Zn_M74/Hedgehog-like"/>
</dbReference>
<dbReference type="InterPro" id="IPR039561">
    <property type="entry name" value="Peptidase_M15C"/>
</dbReference>
<dbReference type="AlphaFoldDB" id="E8MCP8"/>
<evidence type="ECO:0000313" key="3">
    <source>
        <dbReference type="Proteomes" id="UP000006228"/>
    </source>
</evidence>
<dbReference type="EMBL" id="AEVT01000117">
    <property type="protein sequence ID" value="EGA68074.1"/>
    <property type="molecule type" value="Genomic_DNA"/>
</dbReference>
<dbReference type="SUPFAM" id="SSF55166">
    <property type="entry name" value="Hedgehog/DD-peptidase"/>
    <property type="match status" value="1"/>
</dbReference>